<feature type="region of interest" description="Disordered" evidence="1">
    <location>
        <begin position="128"/>
        <end position="154"/>
    </location>
</feature>
<sequence>MSRTTHSRTAPRIVAGFAVFGFAALGAAPASAEPEPITKDIAYHCTSQGGWEESGDIEWKFGVTNGSSFDPGEQVAALGNSQWRYAYPETDHGNVTRVLVRHEVDLSGGAATDDRLTFQSKWNGSAAPEAFTEGTEGGDWQYPSQPAGTRAGDGSSLVFSGGKIVASLLFEDGEHWVTTCTPTGDAEITSVEVSGKPDPEEPEDPEDPGDEDPGGDDGDGGGDEDPGGDDGDGGDDQNPGGDDGDGGGDENPGGDDGGDDQKPGDGDKGDGGDTGEDKPAPGDGGSADGDKGGSLPVTGAALGGMVAAAVAAVGGGGAAMFFARKKKRAAADTEA</sequence>
<feature type="compositionally biased region" description="Acidic residues" evidence="1">
    <location>
        <begin position="200"/>
        <end position="235"/>
    </location>
</feature>
<evidence type="ECO:0008006" key="6">
    <source>
        <dbReference type="Google" id="ProtNLM"/>
    </source>
</evidence>
<evidence type="ECO:0000256" key="2">
    <source>
        <dbReference type="SAM" id="Phobius"/>
    </source>
</evidence>
<keyword evidence="2" id="KW-0812">Transmembrane</keyword>
<evidence type="ECO:0000256" key="3">
    <source>
        <dbReference type="SAM" id="SignalP"/>
    </source>
</evidence>
<name>A0ABT4TXB4_9ACTN</name>
<organism evidence="4 5">
    <name type="scientific">Nocardiopsis suaedae</name>
    <dbReference type="NCBI Taxonomy" id="3018444"/>
    <lineage>
        <taxon>Bacteria</taxon>
        <taxon>Bacillati</taxon>
        <taxon>Actinomycetota</taxon>
        <taxon>Actinomycetes</taxon>
        <taxon>Streptosporangiales</taxon>
        <taxon>Nocardiopsidaceae</taxon>
        <taxon>Nocardiopsis</taxon>
    </lineage>
</organism>
<dbReference type="RefSeq" id="WP_270681495.1">
    <property type="nucleotide sequence ID" value="NZ_JAQFWP010000115.1"/>
</dbReference>
<dbReference type="Proteomes" id="UP001165685">
    <property type="component" value="Unassembled WGS sequence"/>
</dbReference>
<keyword evidence="2" id="KW-1133">Transmembrane helix</keyword>
<gene>
    <name evidence="4" type="ORF">O4U47_30670</name>
</gene>
<keyword evidence="3" id="KW-0732">Signal</keyword>
<protein>
    <recommendedName>
        <fullName evidence="6">LPXTG cell wall anchor domain-containing protein</fullName>
    </recommendedName>
</protein>
<feature type="transmembrane region" description="Helical" evidence="2">
    <location>
        <begin position="300"/>
        <end position="323"/>
    </location>
</feature>
<feature type="compositionally biased region" description="Acidic residues" evidence="1">
    <location>
        <begin position="242"/>
        <end position="258"/>
    </location>
</feature>
<reference evidence="4" key="1">
    <citation type="submission" date="2023-01" db="EMBL/GenBank/DDBJ databases">
        <title>Draft genome sequence of Nocardiopsis sp. LSu2-4 isolated from halophytes.</title>
        <authorList>
            <person name="Duangmal K."/>
            <person name="Chantavorakit T."/>
        </authorList>
    </citation>
    <scope>NUCLEOTIDE SEQUENCE</scope>
    <source>
        <strain evidence="4">LSu2-4</strain>
    </source>
</reference>
<evidence type="ECO:0000313" key="4">
    <source>
        <dbReference type="EMBL" id="MDA2808909.1"/>
    </source>
</evidence>
<evidence type="ECO:0000313" key="5">
    <source>
        <dbReference type="Proteomes" id="UP001165685"/>
    </source>
</evidence>
<feature type="chain" id="PRO_5047176592" description="LPXTG cell wall anchor domain-containing protein" evidence="3">
    <location>
        <begin position="33"/>
        <end position="335"/>
    </location>
</feature>
<accession>A0ABT4TXB4</accession>
<feature type="compositionally biased region" description="Basic and acidic residues" evidence="1">
    <location>
        <begin position="259"/>
        <end position="280"/>
    </location>
</feature>
<proteinExistence type="predicted"/>
<comment type="caution">
    <text evidence="4">The sequence shown here is derived from an EMBL/GenBank/DDBJ whole genome shotgun (WGS) entry which is preliminary data.</text>
</comment>
<feature type="signal peptide" evidence="3">
    <location>
        <begin position="1"/>
        <end position="32"/>
    </location>
</feature>
<feature type="region of interest" description="Disordered" evidence="1">
    <location>
        <begin position="179"/>
        <end position="299"/>
    </location>
</feature>
<dbReference type="EMBL" id="JAQFWP010000115">
    <property type="protein sequence ID" value="MDA2808909.1"/>
    <property type="molecule type" value="Genomic_DNA"/>
</dbReference>
<keyword evidence="5" id="KW-1185">Reference proteome</keyword>
<keyword evidence="2" id="KW-0472">Membrane</keyword>
<evidence type="ECO:0000256" key="1">
    <source>
        <dbReference type="SAM" id="MobiDB-lite"/>
    </source>
</evidence>